<reference evidence="1" key="1">
    <citation type="submission" date="2021-05" db="EMBL/GenBank/DDBJ databases">
        <title>Diversity, taxonomy and evolution of archaeal viruses of the class Caudoviricetes.</title>
        <authorList>
            <person name="Liu Y."/>
            <person name="Demina T.A."/>
            <person name="Roux S."/>
            <person name="Aiewsakun P."/>
            <person name="Kazlauskas D."/>
            <person name="Simmonds P."/>
            <person name="Prangishvili D."/>
            <person name="Oksanen H.M."/>
            <person name="Krupovic M."/>
        </authorList>
    </citation>
    <scope>NUCLEOTIDE SEQUENCE</scope>
    <source>
        <strain evidence="1">HRTV-13/1</strain>
    </source>
</reference>
<dbReference type="SUPFAM" id="SSF49899">
    <property type="entry name" value="Concanavalin A-like lectins/glucanases"/>
    <property type="match status" value="1"/>
</dbReference>
<protein>
    <submittedName>
        <fullName evidence="1">Tail fiber protein</fullName>
    </submittedName>
</protein>
<dbReference type="Proteomes" id="UP000828049">
    <property type="component" value="Segment"/>
</dbReference>
<evidence type="ECO:0000313" key="2">
    <source>
        <dbReference type="Proteomes" id="UP000828049"/>
    </source>
</evidence>
<name>A0AAE8XW56_9CAUD</name>
<sequence>MAYTSKLKEWGAVADERSEFPDGYRYTKENPPVTHYDNFLVHNLIEDVQHLVDLTNLIDPDNDGQVADAETIQGKSPEQLGGFKFIQSDNPTEDTAGTTWFKNTNHLLFVADGSRYDVFPEVGYQEYDSMNADDLTVLHETVPRTKLTDDGRIMLINEQTVADFEDTYEPNHDGWAWTNGTSFLSAQSGTVLSGTQSLQVQAAGERATPHLTREAPIIQDLEVAIQVESDTANINDFVGIEVFNGETRILRIQYNDGDGNVQLETGSGTTELMASWNVGTTHAYEFDWDFGNNQYDLYIDGVLDGTYSLESAASGWDEFRVDNNAANSGNTRNVYVDDIHTGAREYGEALIRCPDADERIEAWDLVRHTKTLAGESVILDVEDENGTVLLADVQDNEDISAHVSADVNPQFRVRISRENNANNPSFDALFRRWTMRPGDTGISNKEKEEWKSMDMRARYRHTRLARRQA</sequence>
<dbReference type="EMBL" id="MZ334510">
    <property type="protein sequence ID" value="UBF21277.1"/>
    <property type="molecule type" value="Genomic_DNA"/>
</dbReference>
<proteinExistence type="predicted"/>
<organism evidence="1 2">
    <name type="scientific">Halorubrum phage HRTV-13</name>
    <dbReference type="NCBI Taxonomy" id="2877993"/>
    <lineage>
        <taxon>Viruses</taxon>
        <taxon>Duplodnaviria</taxon>
        <taxon>Heunggongvirae</taxon>
        <taxon>Uroviricota</taxon>
        <taxon>Caudoviricetes</taxon>
        <taxon>Thumleimavirales</taxon>
        <taxon>Hafunaviridae</taxon>
        <taxon>Haloferacalesvirus</taxon>
        <taxon>Haloferacalesvirus hv5</taxon>
    </lineage>
</organism>
<accession>A0AAE8XW56</accession>
<evidence type="ECO:0000313" key="1">
    <source>
        <dbReference type="EMBL" id="UBF21277.1"/>
    </source>
</evidence>
<dbReference type="InterPro" id="IPR013320">
    <property type="entry name" value="ConA-like_dom_sf"/>
</dbReference>
<gene>
    <name evidence="1" type="ORF">HRTV-13_gp31</name>
</gene>